<sequence>MILSFRIFRPKKRRGSSTLTLSEKLHHYSIAAIFSLGILSYIFDIYNKPIIYLLAISAIAYLSSFIVRLNEHENINGYFEGDFQFKDDYMQVDDRQFEYQHITNFTVSAGDYYGKPTPESRSGPCYTNGIGNSIAFTYNDEKIKFFFEINTPYEVRFFFDQITTLICQEKIKYSRQYLNHIPQGHRESTEFINFVAKLIKEKRVDCTEGLLLIGYSSDEEAMEMRAKYCC</sequence>
<feature type="transmembrane region" description="Helical" evidence="1">
    <location>
        <begin position="21"/>
        <end position="43"/>
    </location>
</feature>
<organism evidence="2 3">
    <name type="scientific">Flavobacterium turcicum</name>
    <dbReference type="NCBI Taxonomy" id="2764718"/>
    <lineage>
        <taxon>Bacteria</taxon>
        <taxon>Pseudomonadati</taxon>
        <taxon>Bacteroidota</taxon>
        <taxon>Flavobacteriia</taxon>
        <taxon>Flavobacteriales</taxon>
        <taxon>Flavobacteriaceae</taxon>
        <taxon>Flavobacterium</taxon>
    </lineage>
</organism>
<proteinExistence type="predicted"/>
<evidence type="ECO:0000313" key="3">
    <source>
        <dbReference type="Proteomes" id="UP000621670"/>
    </source>
</evidence>
<evidence type="ECO:0000313" key="2">
    <source>
        <dbReference type="EMBL" id="MBC5862103.1"/>
    </source>
</evidence>
<dbReference type="RefSeq" id="WP_166132754.1">
    <property type="nucleotide sequence ID" value="NZ_JAAOBY010000001.1"/>
</dbReference>
<protein>
    <submittedName>
        <fullName evidence="2">Uncharacterized protein</fullName>
    </submittedName>
</protein>
<name>A0ABR7JCL8_9FLAO</name>
<reference evidence="2 3" key="1">
    <citation type="submission" date="2020-08" db="EMBL/GenBank/DDBJ databases">
        <title>Description of novel Flavobacterium F-400 isolate.</title>
        <authorList>
            <person name="Saticioglu I."/>
            <person name="Duman M."/>
            <person name="Altun S."/>
        </authorList>
    </citation>
    <scope>NUCLEOTIDE SEQUENCE [LARGE SCALE GENOMIC DNA]</scope>
    <source>
        <strain evidence="2 3">F-400</strain>
    </source>
</reference>
<keyword evidence="1" id="KW-0472">Membrane</keyword>
<dbReference type="EMBL" id="JACRUM010000001">
    <property type="protein sequence ID" value="MBC5862103.1"/>
    <property type="molecule type" value="Genomic_DNA"/>
</dbReference>
<keyword evidence="1" id="KW-0812">Transmembrane</keyword>
<feature type="transmembrane region" description="Helical" evidence="1">
    <location>
        <begin position="49"/>
        <end position="67"/>
    </location>
</feature>
<keyword evidence="3" id="KW-1185">Reference proteome</keyword>
<keyword evidence="1" id="KW-1133">Transmembrane helix</keyword>
<evidence type="ECO:0000256" key="1">
    <source>
        <dbReference type="SAM" id="Phobius"/>
    </source>
</evidence>
<dbReference type="Proteomes" id="UP000621670">
    <property type="component" value="Unassembled WGS sequence"/>
</dbReference>
<gene>
    <name evidence="2" type="ORF">H8R26_01585</name>
</gene>
<accession>A0ABR7JCL8</accession>
<comment type="caution">
    <text evidence="2">The sequence shown here is derived from an EMBL/GenBank/DDBJ whole genome shotgun (WGS) entry which is preliminary data.</text>
</comment>